<evidence type="ECO:0000256" key="1">
    <source>
        <dbReference type="SAM" id="SignalP"/>
    </source>
</evidence>
<dbReference type="InterPro" id="IPR036163">
    <property type="entry name" value="HMA_dom_sf"/>
</dbReference>
<dbReference type="EMBL" id="BLAU01000001">
    <property type="protein sequence ID" value="GET22880.1"/>
    <property type="molecule type" value="Genomic_DNA"/>
</dbReference>
<feature type="chain" id="PRO_5015135944" evidence="1">
    <location>
        <begin position="23"/>
        <end position="120"/>
    </location>
</feature>
<dbReference type="RefSeq" id="WP_106542587.1">
    <property type="nucleotide sequence ID" value="NZ_BLAU01000001.1"/>
</dbReference>
<keyword evidence="6" id="KW-1185">Reference proteome</keyword>
<evidence type="ECO:0000259" key="2">
    <source>
        <dbReference type="PROSITE" id="PS50846"/>
    </source>
</evidence>
<dbReference type="GO" id="GO:0046872">
    <property type="term" value="F:metal ion binding"/>
    <property type="evidence" value="ECO:0007669"/>
    <property type="project" value="InterPro"/>
</dbReference>
<sequence>MKKAVVTLIFGILMMGAQSLLADNAQKTETFKVYGKCGSCKARIEGAAKSIDGVAKADWNMKTEMLAVTYNPSKTNEKSISKAIAKVGHDTQFDKANDATYDNLPGCCKYDRAKYPDKKN</sequence>
<comment type="caution">
    <text evidence="4">The sequence shown here is derived from an EMBL/GenBank/DDBJ whole genome shotgun (WGS) entry which is preliminary data.</text>
</comment>
<keyword evidence="1" id="KW-0732">Signal</keyword>
<protein>
    <submittedName>
        <fullName evidence="4">Copper chaperone CopZ</fullName>
    </submittedName>
    <submittedName>
        <fullName evidence="3">Metal transporter</fullName>
    </submittedName>
</protein>
<dbReference type="CDD" id="cd00371">
    <property type="entry name" value="HMA"/>
    <property type="match status" value="1"/>
</dbReference>
<evidence type="ECO:0000313" key="3">
    <source>
        <dbReference type="EMBL" id="GET22880.1"/>
    </source>
</evidence>
<evidence type="ECO:0000313" key="4">
    <source>
        <dbReference type="EMBL" id="PSK82374.1"/>
    </source>
</evidence>
<dbReference type="PROSITE" id="PS50846">
    <property type="entry name" value="HMA_2"/>
    <property type="match status" value="1"/>
</dbReference>
<dbReference type="Proteomes" id="UP000240621">
    <property type="component" value="Unassembled WGS sequence"/>
</dbReference>
<feature type="signal peptide" evidence="1">
    <location>
        <begin position="1"/>
        <end position="22"/>
    </location>
</feature>
<reference evidence="4 5" key="1">
    <citation type="submission" date="2018-03" db="EMBL/GenBank/DDBJ databases">
        <title>Genomic Encyclopedia of Archaeal and Bacterial Type Strains, Phase II (KMG-II): from individual species to whole genera.</title>
        <authorList>
            <person name="Goeker M."/>
        </authorList>
    </citation>
    <scope>NUCLEOTIDE SEQUENCE [LARGE SCALE GENOMIC DNA]</scope>
    <source>
        <strain evidence="4 5">DSM 27267</strain>
    </source>
</reference>
<organism evidence="4 5">
    <name type="scientific">Prolixibacter denitrificans</name>
    <dbReference type="NCBI Taxonomy" id="1541063"/>
    <lineage>
        <taxon>Bacteria</taxon>
        <taxon>Pseudomonadati</taxon>
        <taxon>Bacteroidota</taxon>
        <taxon>Bacteroidia</taxon>
        <taxon>Marinilabiliales</taxon>
        <taxon>Prolixibacteraceae</taxon>
        <taxon>Prolixibacter</taxon>
    </lineage>
</organism>
<proteinExistence type="predicted"/>
<evidence type="ECO:0000313" key="5">
    <source>
        <dbReference type="Proteomes" id="UP000240621"/>
    </source>
</evidence>
<evidence type="ECO:0000313" key="6">
    <source>
        <dbReference type="Proteomes" id="UP000396862"/>
    </source>
</evidence>
<dbReference type="SUPFAM" id="SSF55008">
    <property type="entry name" value="HMA, heavy metal-associated domain"/>
    <property type="match status" value="1"/>
</dbReference>
<dbReference type="OrthoDB" id="5513217at2"/>
<dbReference type="Pfam" id="PF00403">
    <property type="entry name" value="HMA"/>
    <property type="match status" value="1"/>
</dbReference>
<name>A0A2P8CBP4_9BACT</name>
<accession>A0A2P8CBP4</accession>
<gene>
    <name evidence="4" type="ORF">CLV93_106118</name>
    <name evidence="3" type="ORF">JCM18694_31260</name>
</gene>
<dbReference type="EMBL" id="PYGC01000006">
    <property type="protein sequence ID" value="PSK82374.1"/>
    <property type="molecule type" value="Genomic_DNA"/>
</dbReference>
<dbReference type="AlphaFoldDB" id="A0A2P8CBP4"/>
<feature type="domain" description="HMA" evidence="2">
    <location>
        <begin position="26"/>
        <end position="92"/>
    </location>
</feature>
<dbReference type="InterPro" id="IPR006121">
    <property type="entry name" value="HMA_dom"/>
</dbReference>
<reference evidence="3 6" key="2">
    <citation type="submission" date="2019-10" db="EMBL/GenBank/DDBJ databases">
        <title>Prolixibacter strains distinguished by the presence of nitrate reductase genes were adept at nitrate-dependent anaerobic corrosion of metallic iron and carbon steel.</title>
        <authorList>
            <person name="Iino T."/>
            <person name="Shono N."/>
            <person name="Ito K."/>
            <person name="Nakamura R."/>
            <person name="Sueoka K."/>
            <person name="Harayama S."/>
            <person name="Ohkuma M."/>
        </authorList>
    </citation>
    <scope>NUCLEOTIDE SEQUENCE [LARGE SCALE GENOMIC DNA]</scope>
    <source>
        <strain evidence="3 6">MIC1-1</strain>
    </source>
</reference>
<dbReference type="Proteomes" id="UP000396862">
    <property type="component" value="Unassembled WGS sequence"/>
</dbReference>
<dbReference type="Gene3D" id="3.30.70.100">
    <property type="match status" value="1"/>
</dbReference>